<protein>
    <recommendedName>
        <fullName evidence="1">Pyrin domain-containing protein</fullName>
    </recommendedName>
</protein>
<sequence>MPPKTIKMALVDMMENLTSDNFERFCHDLLDRREEPQVRRNRVEGRSRLQVVDVLVSTFTEPVAVQVSVGILRQIHLNEEAERLVRMTTGGH</sequence>
<dbReference type="Pfam" id="PF02758">
    <property type="entry name" value="PYRIN"/>
    <property type="match status" value="1"/>
</dbReference>
<evidence type="ECO:0000313" key="3">
    <source>
        <dbReference type="Proteomes" id="UP001488805"/>
    </source>
</evidence>
<keyword evidence="3" id="KW-1185">Reference proteome</keyword>
<evidence type="ECO:0000313" key="2">
    <source>
        <dbReference type="EMBL" id="KAK9514210.1"/>
    </source>
</evidence>
<dbReference type="EMBL" id="JBCEZU010000597">
    <property type="protein sequence ID" value="KAK9514210.1"/>
    <property type="molecule type" value="Genomic_DNA"/>
</dbReference>
<dbReference type="Proteomes" id="UP001488805">
    <property type="component" value="Unassembled WGS sequence"/>
</dbReference>
<dbReference type="AlphaFoldDB" id="A0AAW1DWA4"/>
<accession>A0AAW1DWA4</accession>
<dbReference type="Gene3D" id="1.10.533.10">
    <property type="entry name" value="Death Domain, Fas"/>
    <property type="match status" value="1"/>
</dbReference>
<comment type="caution">
    <text evidence="2">The sequence shown here is derived from an EMBL/GenBank/DDBJ whole genome shotgun (WGS) entry which is preliminary data.</text>
</comment>
<proteinExistence type="predicted"/>
<dbReference type="SMART" id="SM01289">
    <property type="entry name" value="PYRIN"/>
    <property type="match status" value="1"/>
</dbReference>
<reference evidence="2 3" key="1">
    <citation type="journal article" date="2024" name="Genome Biol. Evol.">
        <title>Chromosome-level genome assembly of the viviparous eelpout Zoarces viviparus.</title>
        <authorList>
            <person name="Fuhrmann N."/>
            <person name="Brasseur M.V."/>
            <person name="Bakowski C.E."/>
            <person name="Podsiadlowski L."/>
            <person name="Prost S."/>
            <person name="Krehenwinkel H."/>
            <person name="Mayer C."/>
        </authorList>
    </citation>
    <scope>NUCLEOTIDE SEQUENCE [LARGE SCALE GENOMIC DNA]</scope>
    <source>
        <strain evidence="2">NO-MEL_2022_Ind0_liver</strain>
    </source>
</reference>
<organism evidence="2 3">
    <name type="scientific">Zoarces viviparus</name>
    <name type="common">Viviparous eelpout</name>
    <name type="synonym">Blennius viviparus</name>
    <dbReference type="NCBI Taxonomy" id="48416"/>
    <lineage>
        <taxon>Eukaryota</taxon>
        <taxon>Metazoa</taxon>
        <taxon>Chordata</taxon>
        <taxon>Craniata</taxon>
        <taxon>Vertebrata</taxon>
        <taxon>Euteleostomi</taxon>
        <taxon>Actinopterygii</taxon>
        <taxon>Neopterygii</taxon>
        <taxon>Teleostei</taxon>
        <taxon>Neoteleostei</taxon>
        <taxon>Acanthomorphata</taxon>
        <taxon>Eupercaria</taxon>
        <taxon>Perciformes</taxon>
        <taxon>Cottioidei</taxon>
        <taxon>Zoarcales</taxon>
        <taxon>Zoarcidae</taxon>
        <taxon>Zoarcinae</taxon>
        <taxon>Zoarces</taxon>
    </lineage>
</organism>
<feature type="domain" description="Pyrin" evidence="1">
    <location>
        <begin position="1"/>
        <end position="90"/>
    </location>
</feature>
<dbReference type="PROSITE" id="PS50824">
    <property type="entry name" value="DAPIN"/>
    <property type="match status" value="1"/>
</dbReference>
<evidence type="ECO:0000259" key="1">
    <source>
        <dbReference type="PROSITE" id="PS50824"/>
    </source>
</evidence>
<dbReference type="SUPFAM" id="SSF47986">
    <property type="entry name" value="DEATH domain"/>
    <property type="match status" value="1"/>
</dbReference>
<dbReference type="InterPro" id="IPR011029">
    <property type="entry name" value="DEATH-like_dom_sf"/>
</dbReference>
<name>A0AAW1DWA4_ZOAVI</name>
<dbReference type="InterPro" id="IPR004020">
    <property type="entry name" value="DAPIN"/>
</dbReference>
<gene>
    <name evidence="2" type="ORF">VZT92_027691</name>
</gene>